<dbReference type="AlphaFoldDB" id="A0A2D1U0U1"/>
<dbReference type="GO" id="GO:0016747">
    <property type="term" value="F:acyltransferase activity, transferring groups other than amino-acyl groups"/>
    <property type="evidence" value="ECO:0007669"/>
    <property type="project" value="InterPro"/>
</dbReference>
<protein>
    <submittedName>
        <fullName evidence="2">GNAT family N-acetyltransferase</fullName>
    </submittedName>
</protein>
<gene>
    <name evidence="2" type="ORF">CPT03_01460</name>
</gene>
<dbReference type="SUPFAM" id="SSF55729">
    <property type="entry name" value="Acyl-CoA N-acyltransferases (Nat)"/>
    <property type="match status" value="1"/>
</dbReference>
<feature type="domain" description="N-acetyltransferase" evidence="1">
    <location>
        <begin position="5"/>
        <end position="142"/>
    </location>
</feature>
<proteinExistence type="predicted"/>
<reference evidence="2 3" key="1">
    <citation type="submission" date="2017-10" db="EMBL/GenBank/DDBJ databases">
        <title>Whole genome of Pedobacter ginsengisoli T01R-27 isolated from tomato rhizosphere.</title>
        <authorList>
            <person name="Weon H.-Y."/>
            <person name="Lee S.A."/>
            <person name="Sang M.K."/>
            <person name="Song J."/>
        </authorList>
    </citation>
    <scope>NUCLEOTIDE SEQUENCE [LARGE SCALE GENOMIC DNA]</scope>
    <source>
        <strain evidence="2 3">T01R-27</strain>
    </source>
</reference>
<dbReference type="InterPro" id="IPR016181">
    <property type="entry name" value="Acyl_CoA_acyltransferase"/>
</dbReference>
<name>A0A2D1U0U1_9SPHI</name>
<organism evidence="2 3">
    <name type="scientific">Pedobacter ginsengisoli</name>
    <dbReference type="NCBI Taxonomy" id="363852"/>
    <lineage>
        <taxon>Bacteria</taxon>
        <taxon>Pseudomonadati</taxon>
        <taxon>Bacteroidota</taxon>
        <taxon>Sphingobacteriia</taxon>
        <taxon>Sphingobacteriales</taxon>
        <taxon>Sphingobacteriaceae</taxon>
        <taxon>Pedobacter</taxon>
    </lineage>
</organism>
<keyword evidence="2" id="KW-0808">Transferase</keyword>
<dbReference type="Gene3D" id="3.40.630.30">
    <property type="match status" value="1"/>
</dbReference>
<dbReference type="OrthoDB" id="9796171at2"/>
<dbReference type="KEGG" id="pgs:CPT03_01460"/>
<dbReference type="Pfam" id="PF13673">
    <property type="entry name" value="Acetyltransf_10"/>
    <property type="match status" value="1"/>
</dbReference>
<dbReference type="Proteomes" id="UP000223749">
    <property type="component" value="Chromosome"/>
</dbReference>
<dbReference type="EMBL" id="CP024091">
    <property type="protein sequence ID" value="ATP55221.1"/>
    <property type="molecule type" value="Genomic_DNA"/>
</dbReference>
<dbReference type="PROSITE" id="PS51186">
    <property type="entry name" value="GNAT"/>
    <property type="match status" value="1"/>
</dbReference>
<dbReference type="InterPro" id="IPR000182">
    <property type="entry name" value="GNAT_dom"/>
</dbReference>
<dbReference type="RefSeq" id="WP_099437174.1">
    <property type="nucleotide sequence ID" value="NZ_CP024091.1"/>
</dbReference>
<evidence type="ECO:0000313" key="2">
    <source>
        <dbReference type="EMBL" id="ATP55221.1"/>
    </source>
</evidence>
<dbReference type="CDD" id="cd04301">
    <property type="entry name" value="NAT_SF"/>
    <property type="match status" value="1"/>
</dbReference>
<evidence type="ECO:0000313" key="3">
    <source>
        <dbReference type="Proteomes" id="UP000223749"/>
    </source>
</evidence>
<evidence type="ECO:0000259" key="1">
    <source>
        <dbReference type="PROSITE" id="PS51186"/>
    </source>
</evidence>
<sequence length="144" mass="16640">MDALQVIKVNNPQDLDKVFAIRKTVFVEEQNCPPELEWENEDVSKHFLALLNNEPCGACRWRKTENGYKLERFAVLKKFRGKRIGQALVAAALSDLPSDADYIYLNAQLDAMRLYSRFGFIAEGDQFEEAGIQHYRMVKKHHHA</sequence>
<keyword evidence="3" id="KW-1185">Reference proteome</keyword>
<accession>A0A2D1U0U1</accession>